<name>A0ABU1Z3X8_9BURK</name>
<keyword evidence="1" id="KW-0812">Transmembrane</keyword>
<organism evidence="2 3">
    <name type="scientific">Pelomonas aquatica</name>
    <dbReference type="NCBI Taxonomy" id="431058"/>
    <lineage>
        <taxon>Bacteria</taxon>
        <taxon>Pseudomonadati</taxon>
        <taxon>Pseudomonadota</taxon>
        <taxon>Betaproteobacteria</taxon>
        <taxon>Burkholderiales</taxon>
        <taxon>Sphaerotilaceae</taxon>
        <taxon>Roseateles</taxon>
    </lineage>
</organism>
<keyword evidence="1" id="KW-0472">Membrane</keyword>
<gene>
    <name evidence="2" type="ORF">J2X16_000643</name>
</gene>
<evidence type="ECO:0000256" key="1">
    <source>
        <dbReference type="SAM" id="Phobius"/>
    </source>
</evidence>
<proteinExistence type="predicted"/>
<evidence type="ECO:0000313" key="2">
    <source>
        <dbReference type="EMBL" id="MDR7295322.1"/>
    </source>
</evidence>
<evidence type="ECO:0008006" key="4">
    <source>
        <dbReference type="Google" id="ProtNLM"/>
    </source>
</evidence>
<keyword evidence="1" id="KW-1133">Transmembrane helix</keyword>
<dbReference type="Proteomes" id="UP001180536">
    <property type="component" value="Unassembled WGS sequence"/>
</dbReference>
<feature type="transmembrane region" description="Helical" evidence="1">
    <location>
        <begin position="20"/>
        <end position="42"/>
    </location>
</feature>
<protein>
    <recommendedName>
        <fullName evidence="4">Nitrogen fixation protein FixH</fullName>
    </recommendedName>
</protein>
<keyword evidence="3" id="KW-1185">Reference proteome</keyword>
<comment type="caution">
    <text evidence="2">The sequence shown here is derived from an EMBL/GenBank/DDBJ whole genome shotgun (WGS) entry which is preliminary data.</text>
</comment>
<reference evidence="2 3" key="1">
    <citation type="submission" date="2023-07" db="EMBL/GenBank/DDBJ databases">
        <title>Sorghum-associated microbial communities from plants grown in Nebraska, USA.</title>
        <authorList>
            <person name="Schachtman D."/>
        </authorList>
    </citation>
    <scope>NUCLEOTIDE SEQUENCE [LARGE SCALE GENOMIC DNA]</scope>
    <source>
        <strain evidence="2 3">BE310</strain>
    </source>
</reference>
<dbReference type="RefSeq" id="WP_157275355.1">
    <property type="nucleotide sequence ID" value="NZ_JAVDXQ010000001.1"/>
</dbReference>
<accession>A0ABU1Z3X8</accession>
<evidence type="ECO:0000313" key="3">
    <source>
        <dbReference type="Proteomes" id="UP001180536"/>
    </source>
</evidence>
<sequence>MTTPTLTPTTRSSAWREPMVWLVVSGPVAVILASIVTVTLAIRHPDPPLRRSASADDVPAVTARNHAATGVQGVVGAKP</sequence>
<dbReference type="EMBL" id="JAVDXQ010000001">
    <property type="protein sequence ID" value="MDR7295322.1"/>
    <property type="molecule type" value="Genomic_DNA"/>
</dbReference>